<gene>
    <name evidence="6" type="ORF">NIES593_10240</name>
</gene>
<dbReference type="InterPro" id="IPR012318">
    <property type="entry name" value="HTH_CRP"/>
</dbReference>
<dbReference type="Pfam" id="PF13545">
    <property type="entry name" value="HTH_Crp_2"/>
    <property type="match status" value="1"/>
</dbReference>
<feature type="domain" description="HTH crp-type" evidence="5">
    <location>
        <begin position="144"/>
        <end position="218"/>
    </location>
</feature>
<dbReference type="InterPro" id="IPR014710">
    <property type="entry name" value="RmlC-like_jellyroll"/>
</dbReference>
<dbReference type="AlphaFoldDB" id="A0A1U7HHZ6"/>
<keyword evidence="1" id="KW-0805">Transcription regulation</keyword>
<dbReference type="GO" id="GO:0003700">
    <property type="term" value="F:DNA-binding transcription factor activity"/>
    <property type="evidence" value="ECO:0007669"/>
    <property type="project" value="TreeGrafter"/>
</dbReference>
<dbReference type="InterPro" id="IPR000595">
    <property type="entry name" value="cNMP-bd_dom"/>
</dbReference>
<dbReference type="GO" id="GO:0003677">
    <property type="term" value="F:DNA binding"/>
    <property type="evidence" value="ECO:0007669"/>
    <property type="project" value="UniProtKB-KW"/>
</dbReference>
<sequence>METKAIGELFPLFIGASPETLERLVSVAQKQDYSKDSAVITESAWGKAVFFIVCGWVKIRSLYGNREVTLEILSRGNCFGEMAVLDESPRATEAIALSDVRLLSISAQRFLQMLLKDPALHHRMLQLMAHRMRQLYYRFQLYRHPPRFKLIKTLIFLAENYGQPTEKGTKILNIPHQDLADLAGINCEETSRLLNKLQDRGWLEIEPSDRALYLTNIKQLYHLAKQL</sequence>
<dbReference type="SUPFAM" id="SSF51206">
    <property type="entry name" value="cAMP-binding domain-like"/>
    <property type="match status" value="1"/>
</dbReference>
<dbReference type="RefSeq" id="WP_073599496.1">
    <property type="nucleotide sequence ID" value="NZ_MRCB01000010.1"/>
</dbReference>
<dbReference type="OrthoDB" id="453310at2"/>
<dbReference type="Gene3D" id="2.60.120.10">
    <property type="entry name" value="Jelly Rolls"/>
    <property type="match status" value="1"/>
</dbReference>
<dbReference type="Proteomes" id="UP000186868">
    <property type="component" value="Unassembled WGS sequence"/>
</dbReference>
<keyword evidence="7" id="KW-1185">Reference proteome</keyword>
<comment type="caution">
    <text evidence="6">The sequence shown here is derived from an EMBL/GenBank/DDBJ whole genome shotgun (WGS) entry which is preliminary data.</text>
</comment>
<accession>A0A1U7HHZ6</accession>
<reference evidence="6 7" key="1">
    <citation type="submission" date="2016-11" db="EMBL/GenBank/DDBJ databases">
        <title>Draft Genome Sequences of Nine Cyanobacterial Strains from Diverse Habitats.</title>
        <authorList>
            <person name="Zhu T."/>
            <person name="Hou S."/>
            <person name="Lu X."/>
            <person name="Hess W.R."/>
        </authorList>
    </citation>
    <scope>NUCLEOTIDE SEQUENCE [LARGE SCALE GENOMIC DNA]</scope>
    <source>
        <strain evidence="6 7">NIES-593</strain>
    </source>
</reference>
<dbReference type="Pfam" id="PF00027">
    <property type="entry name" value="cNMP_binding"/>
    <property type="match status" value="1"/>
</dbReference>
<dbReference type="SMART" id="SM00100">
    <property type="entry name" value="cNMP"/>
    <property type="match status" value="1"/>
</dbReference>
<evidence type="ECO:0000259" key="5">
    <source>
        <dbReference type="PROSITE" id="PS51063"/>
    </source>
</evidence>
<dbReference type="PANTHER" id="PTHR24567:SF74">
    <property type="entry name" value="HTH-TYPE TRANSCRIPTIONAL REGULATOR ARCR"/>
    <property type="match status" value="1"/>
</dbReference>
<dbReference type="PANTHER" id="PTHR24567">
    <property type="entry name" value="CRP FAMILY TRANSCRIPTIONAL REGULATORY PROTEIN"/>
    <property type="match status" value="1"/>
</dbReference>
<dbReference type="PROSITE" id="PS51063">
    <property type="entry name" value="HTH_CRP_2"/>
    <property type="match status" value="1"/>
</dbReference>
<organism evidence="6 7">
    <name type="scientific">Hydrococcus rivularis NIES-593</name>
    <dbReference type="NCBI Taxonomy" id="1921803"/>
    <lineage>
        <taxon>Bacteria</taxon>
        <taxon>Bacillati</taxon>
        <taxon>Cyanobacteriota</taxon>
        <taxon>Cyanophyceae</taxon>
        <taxon>Pleurocapsales</taxon>
        <taxon>Hydrococcaceae</taxon>
        <taxon>Hydrococcus</taxon>
    </lineage>
</organism>
<evidence type="ECO:0000313" key="7">
    <source>
        <dbReference type="Proteomes" id="UP000186868"/>
    </source>
</evidence>
<dbReference type="PROSITE" id="PS50042">
    <property type="entry name" value="CNMP_BINDING_3"/>
    <property type="match status" value="1"/>
</dbReference>
<evidence type="ECO:0000259" key="4">
    <source>
        <dbReference type="PROSITE" id="PS50042"/>
    </source>
</evidence>
<dbReference type="InterPro" id="IPR036390">
    <property type="entry name" value="WH_DNA-bd_sf"/>
</dbReference>
<dbReference type="InterPro" id="IPR036388">
    <property type="entry name" value="WH-like_DNA-bd_sf"/>
</dbReference>
<dbReference type="GO" id="GO:0005829">
    <property type="term" value="C:cytosol"/>
    <property type="evidence" value="ECO:0007669"/>
    <property type="project" value="TreeGrafter"/>
</dbReference>
<evidence type="ECO:0000256" key="3">
    <source>
        <dbReference type="ARBA" id="ARBA00023163"/>
    </source>
</evidence>
<dbReference type="EMBL" id="MRCB01000010">
    <property type="protein sequence ID" value="OKH23216.1"/>
    <property type="molecule type" value="Genomic_DNA"/>
</dbReference>
<protein>
    <submittedName>
        <fullName evidence="6">Transcriptional regulator</fullName>
    </submittedName>
</protein>
<evidence type="ECO:0000313" key="6">
    <source>
        <dbReference type="EMBL" id="OKH23216.1"/>
    </source>
</evidence>
<proteinExistence type="predicted"/>
<dbReference type="Gene3D" id="1.10.10.10">
    <property type="entry name" value="Winged helix-like DNA-binding domain superfamily/Winged helix DNA-binding domain"/>
    <property type="match status" value="1"/>
</dbReference>
<keyword evidence="2" id="KW-0238">DNA-binding</keyword>
<dbReference type="CDD" id="cd00038">
    <property type="entry name" value="CAP_ED"/>
    <property type="match status" value="1"/>
</dbReference>
<keyword evidence="3" id="KW-0804">Transcription</keyword>
<evidence type="ECO:0000256" key="1">
    <source>
        <dbReference type="ARBA" id="ARBA00023015"/>
    </source>
</evidence>
<dbReference type="SUPFAM" id="SSF46785">
    <property type="entry name" value="Winged helix' DNA-binding domain"/>
    <property type="match status" value="1"/>
</dbReference>
<feature type="domain" description="Cyclic nucleotide-binding" evidence="4">
    <location>
        <begin position="12"/>
        <end position="131"/>
    </location>
</feature>
<evidence type="ECO:0000256" key="2">
    <source>
        <dbReference type="ARBA" id="ARBA00023125"/>
    </source>
</evidence>
<dbReference type="InterPro" id="IPR018490">
    <property type="entry name" value="cNMP-bd_dom_sf"/>
</dbReference>
<dbReference type="InterPro" id="IPR050397">
    <property type="entry name" value="Env_Response_Regulators"/>
</dbReference>
<name>A0A1U7HHZ6_9CYAN</name>
<dbReference type="STRING" id="1921803.NIES593_10240"/>